<keyword evidence="3" id="KW-0238">DNA-binding</keyword>
<dbReference type="InterPro" id="IPR044295">
    <property type="entry name" value="BIM1/2/3"/>
</dbReference>
<dbReference type="PANTHER" id="PTHR46412">
    <property type="entry name" value="BES1-INTERACTING MYC-LIKE PROTEIN"/>
    <property type="match status" value="1"/>
</dbReference>
<feature type="region of interest" description="Disordered" evidence="6">
    <location>
        <begin position="169"/>
        <end position="194"/>
    </location>
</feature>
<protein>
    <recommendedName>
        <fullName evidence="7">BHLH domain-containing protein</fullName>
    </recommendedName>
</protein>
<dbReference type="CDD" id="cd11453">
    <property type="entry name" value="bHLH_AtBIM_like"/>
    <property type="match status" value="1"/>
</dbReference>
<dbReference type="InterPro" id="IPR011598">
    <property type="entry name" value="bHLH_dom"/>
</dbReference>
<gene>
    <name evidence="8" type="ORF">DM860_017676</name>
</gene>
<proteinExistence type="predicted"/>
<dbReference type="PANTHER" id="PTHR46412:SF3">
    <property type="entry name" value="TRANSCRIPTION FACTOR BIM1"/>
    <property type="match status" value="1"/>
</dbReference>
<feature type="compositionally biased region" description="Basic residues" evidence="6">
    <location>
        <begin position="534"/>
        <end position="543"/>
    </location>
</feature>
<feature type="compositionally biased region" description="Basic and acidic residues" evidence="6">
    <location>
        <begin position="259"/>
        <end position="268"/>
    </location>
</feature>
<feature type="domain" description="BHLH" evidence="7">
    <location>
        <begin position="253"/>
        <end position="303"/>
    </location>
</feature>
<dbReference type="GO" id="GO:0046983">
    <property type="term" value="F:protein dimerization activity"/>
    <property type="evidence" value="ECO:0007669"/>
    <property type="project" value="InterPro"/>
</dbReference>
<feature type="compositionally biased region" description="Acidic residues" evidence="6">
    <location>
        <begin position="214"/>
        <end position="223"/>
    </location>
</feature>
<dbReference type="InterPro" id="IPR036638">
    <property type="entry name" value="HLH_DNA-bd_sf"/>
</dbReference>
<keyword evidence="5" id="KW-0539">Nucleus</keyword>
<feature type="region of interest" description="Disordered" evidence="6">
    <location>
        <begin position="524"/>
        <end position="543"/>
    </location>
</feature>
<dbReference type="SMART" id="SM00353">
    <property type="entry name" value="HLH"/>
    <property type="match status" value="1"/>
</dbReference>
<evidence type="ECO:0000259" key="7">
    <source>
        <dbReference type="PROSITE" id="PS50888"/>
    </source>
</evidence>
<dbReference type="SUPFAM" id="SSF47459">
    <property type="entry name" value="HLH, helix-loop-helix DNA-binding domain"/>
    <property type="match status" value="1"/>
</dbReference>
<dbReference type="GO" id="GO:0003700">
    <property type="term" value="F:DNA-binding transcription factor activity"/>
    <property type="evidence" value="ECO:0007669"/>
    <property type="project" value="InterPro"/>
</dbReference>
<keyword evidence="2" id="KW-0805">Transcription regulation</keyword>
<evidence type="ECO:0000256" key="5">
    <source>
        <dbReference type="ARBA" id="ARBA00023242"/>
    </source>
</evidence>
<name>A0A328D5P8_9ASTE</name>
<dbReference type="Proteomes" id="UP000249390">
    <property type="component" value="Unassembled WGS sequence"/>
</dbReference>
<dbReference type="AlphaFoldDB" id="A0A328D5P8"/>
<reference evidence="8 9" key="1">
    <citation type="submission" date="2018-06" db="EMBL/GenBank/DDBJ databases">
        <title>The Genome of Cuscuta australis (Dodder) Provides Insight into the Evolution of Plant Parasitism.</title>
        <authorList>
            <person name="Liu H."/>
        </authorList>
    </citation>
    <scope>NUCLEOTIDE SEQUENCE [LARGE SCALE GENOMIC DNA]</scope>
    <source>
        <strain evidence="9">cv. Yunnan</strain>
        <tissue evidence="8">Vines</tissue>
    </source>
</reference>
<dbReference type="EMBL" id="NQVE01000190">
    <property type="protein sequence ID" value="RAL41127.1"/>
    <property type="molecule type" value="Genomic_DNA"/>
</dbReference>
<evidence type="ECO:0000256" key="2">
    <source>
        <dbReference type="ARBA" id="ARBA00023015"/>
    </source>
</evidence>
<evidence type="ECO:0000313" key="8">
    <source>
        <dbReference type="EMBL" id="RAL41127.1"/>
    </source>
</evidence>
<evidence type="ECO:0000313" key="9">
    <source>
        <dbReference type="Proteomes" id="UP000249390"/>
    </source>
</evidence>
<dbReference type="GO" id="GO:0006351">
    <property type="term" value="P:DNA-templated transcription"/>
    <property type="evidence" value="ECO:0007669"/>
    <property type="project" value="InterPro"/>
</dbReference>
<keyword evidence="4" id="KW-0804">Transcription</keyword>
<dbReference type="GO" id="GO:0003677">
    <property type="term" value="F:DNA binding"/>
    <property type="evidence" value="ECO:0007669"/>
    <property type="project" value="UniProtKB-KW"/>
</dbReference>
<dbReference type="GO" id="GO:0005634">
    <property type="term" value="C:nucleus"/>
    <property type="evidence" value="ECO:0007669"/>
    <property type="project" value="UniProtKB-SubCell"/>
</dbReference>
<feature type="region of interest" description="Disordered" evidence="6">
    <location>
        <begin position="419"/>
        <end position="452"/>
    </location>
</feature>
<feature type="region of interest" description="Disordered" evidence="6">
    <location>
        <begin position="1"/>
        <end position="20"/>
    </location>
</feature>
<evidence type="ECO:0000256" key="4">
    <source>
        <dbReference type="ARBA" id="ARBA00023163"/>
    </source>
</evidence>
<feature type="region of interest" description="Disordered" evidence="6">
    <location>
        <begin position="209"/>
        <end position="268"/>
    </location>
</feature>
<keyword evidence="9" id="KW-1185">Reference proteome</keyword>
<dbReference type="FunFam" id="4.10.280.10:FF:000093">
    <property type="entry name" value="BHLH domain class transcription factor"/>
    <property type="match status" value="1"/>
</dbReference>
<feature type="region of interest" description="Disordered" evidence="6">
    <location>
        <begin position="494"/>
        <end position="517"/>
    </location>
</feature>
<organism evidence="8 9">
    <name type="scientific">Cuscuta australis</name>
    <dbReference type="NCBI Taxonomy" id="267555"/>
    <lineage>
        <taxon>Eukaryota</taxon>
        <taxon>Viridiplantae</taxon>
        <taxon>Streptophyta</taxon>
        <taxon>Embryophyta</taxon>
        <taxon>Tracheophyta</taxon>
        <taxon>Spermatophyta</taxon>
        <taxon>Magnoliopsida</taxon>
        <taxon>eudicotyledons</taxon>
        <taxon>Gunneridae</taxon>
        <taxon>Pentapetalae</taxon>
        <taxon>asterids</taxon>
        <taxon>lamiids</taxon>
        <taxon>Solanales</taxon>
        <taxon>Convolvulaceae</taxon>
        <taxon>Cuscuteae</taxon>
        <taxon>Cuscuta</taxon>
        <taxon>Cuscuta subgen. Grammica</taxon>
        <taxon>Cuscuta sect. Cleistogrammica</taxon>
    </lineage>
</organism>
<dbReference type="PROSITE" id="PS50888">
    <property type="entry name" value="BHLH"/>
    <property type="match status" value="1"/>
</dbReference>
<evidence type="ECO:0000256" key="3">
    <source>
        <dbReference type="ARBA" id="ARBA00023125"/>
    </source>
</evidence>
<feature type="compositionally biased region" description="Polar residues" evidence="6">
    <location>
        <begin position="245"/>
        <end position="254"/>
    </location>
</feature>
<dbReference type="Gene3D" id="4.10.280.10">
    <property type="entry name" value="Helix-loop-helix DNA-binding domain"/>
    <property type="match status" value="1"/>
</dbReference>
<comment type="caution">
    <text evidence="8">The sequence shown here is derived from an EMBL/GenBank/DDBJ whole genome shotgun (WGS) entry which is preliminary data.</text>
</comment>
<evidence type="ECO:0000256" key="6">
    <source>
        <dbReference type="SAM" id="MobiDB-lite"/>
    </source>
</evidence>
<comment type="subcellular location">
    <subcellularLocation>
        <location evidence="1">Nucleus</location>
    </subcellularLocation>
</comment>
<accession>A0A328D5P8</accession>
<sequence length="543" mass="59698">MELPQPRAFGTDGRSATTHDFLSLYSPTEQDPRPGQGNFLRTHDFLQPLEEKVVGKEERKVKVVEKPSLLPHLPPMQQHINLHGGIGAFSISHLQGVPKPEGSIFSMAHPSTTDVNDENSNSSSYTGSGFTLWDESVVSKGKTEKENTLVERRVLGGVNGVAQQRTVMEWPSVSSSNHRNSTATISSLSSPPQLTAQNNRSFLNMLASARSAQDEDDVEEDEGFAIKKEPSPLPQGDLSGKTLGKFNNQKPNTPRSKHSATEQRRRSKINDRFQMLRGIIPHSDQKRDKASFLLEVIEYIQFLQDKVQKYEGSYQGWEHEATKFPWNKCQTGAQGFINHPHITNNVSDPALMFASRYAETKPVLPLINGQKAEPEARTCLVKDVTTNHHQSVPLPFNPNMSHHCGTSSIAASQTFPKLASDKDKPTFQHQSPSLPNHAILGDEPKDQNPSIESGTISISSIYSQGLLSSLTHALHSAGVDLSQACISVHVDLGKRSNGRLNSPPSAIKGDDVSTNNEPILRSTVTNAGEETGQARKRIKPSRN</sequence>
<dbReference type="Pfam" id="PF00010">
    <property type="entry name" value="HLH"/>
    <property type="match status" value="1"/>
</dbReference>
<evidence type="ECO:0000256" key="1">
    <source>
        <dbReference type="ARBA" id="ARBA00004123"/>
    </source>
</evidence>